<evidence type="ECO:0000313" key="2">
    <source>
        <dbReference type="Proteomes" id="UP000289738"/>
    </source>
</evidence>
<proteinExistence type="predicted"/>
<dbReference type="EMBL" id="SDMP01000013">
    <property type="protein sequence ID" value="RYR21020.1"/>
    <property type="molecule type" value="Genomic_DNA"/>
</dbReference>
<evidence type="ECO:0000313" key="1">
    <source>
        <dbReference type="EMBL" id="RYR21020.1"/>
    </source>
</evidence>
<dbReference type="AlphaFoldDB" id="A0A445A3J7"/>
<accession>A0A445A3J7</accession>
<reference evidence="1 2" key="1">
    <citation type="submission" date="2019-01" db="EMBL/GenBank/DDBJ databases">
        <title>Sequencing of cultivated peanut Arachis hypogaea provides insights into genome evolution and oil improvement.</title>
        <authorList>
            <person name="Chen X."/>
        </authorList>
    </citation>
    <scope>NUCLEOTIDE SEQUENCE [LARGE SCALE GENOMIC DNA]</scope>
    <source>
        <strain evidence="2">cv. Fuhuasheng</strain>
        <tissue evidence="1">Leaves</tissue>
    </source>
</reference>
<comment type="caution">
    <text evidence="1">The sequence shown here is derived from an EMBL/GenBank/DDBJ whole genome shotgun (WGS) entry which is preliminary data.</text>
</comment>
<dbReference type="Proteomes" id="UP000289738">
    <property type="component" value="Chromosome B03"/>
</dbReference>
<organism evidence="1 2">
    <name type="scientific">Arachis hypogaea</name>
    <name type="common">Peanut</name>
    <dbReference type="NCBI Taxonomy" id="3818"/>
    <lineage>
        <taxon>Eukaryota</taxon>
        <taxon>Viridiplantae</taxon>
        <taxon>Streptophyta</taxon>
        <taxon>Embryophyta</taxon>
        <taxon>Tracheophyta</taxon>
        <taxon>Spermatophyta</taxon>
        <taxon>Magnoliopsida</taxon>
        <taxon>eudicotyledons</taxon>
        <taxon>Gunneridae</taxon>
        <taxon>Pentapetalae</taxon>
        <taxon>rosids</taxon>
        <taxon>fabids</taxon>
        <taxon>Fabales</taxon>
        <taxon>Fabaceae</taxon>
        <taxon>Papilionoideae</taxon>
        <taxon>50 kb inversion clade</taxon>
        <taxon>dalbergioids sensu lato</taxon>
        <taxon>Dalbergieae</taxon>
        <taxon>Pterocarpus clade</taxon>
        <taxon>Arachis</taxon>
    </lineage>
</organism>
<gene>
    <name evidence="1" type="ORF">Ahy_B03g066262</name>
</gene>
<keyword evidence="2" id="KW-1185">Reference proteome</keyword>
<name>A0A445A3J7_ARAHY</name>
<protein>
    <submittedName>
        <fullName evidence="1">Uncharacterized protein</fullName>
    </submittedName>
</protein>
<sequence>MVFSAPSSRGASLAMTTAWSAGLTTAIAAVRCIASPVTEVARAPTSCPGVTISRIR</sequence>